<gene>
    <name evidence="2" type="ORF">BDV40DRAFT_300161</name>
</gene>
<keyword evidence="3" id="KW-1185">Reference proteome</keyword>
<feature type="signal peptide" evidence="1">
    <location>
        <begin position="1"/>
        <end position="21"/>
    </location>
</feature>
<proteinExistence type="predicted"/>
<feature type="chain" id="PRO_5025012597" evidence="1">
    <location>
        <begin position="22"/>
        <end position="123"/>
    </location>
</feature>
<keyword evidence="1" id="KW-0732">Signal</keyword>
<reference evidence="2 3" key="1">
    <citation type="submission" date="2019-04" db="EMBL/GenBank/DDBJ databases">
        <title>Friends and foes A comparative genomics study of 23 Aspergillus species from section Flavi.</title>
        <authorList>
            <consortium name="DOE Joint Genome Institute"/>
            <person name="Kjaerbolling I."/>
            <person name="Vesth T."/>
            <person name="Frisvad J.C."/>
            <person name="Nybo J.L."/>
            <person name="Theobald S."/>
            <person name="Kildgaard S."/>
            <person name="Isbrandt T."/>
            <person name="Kuo A."/>
            <person name="Sato A."/>
            <person name="Lyhne E.K."/>
            <person name="Kogle M.E."/>
            <person name="Wiebenga A."/>
            <person name="Kun R.S."/>
            <person name="Lubbers R.J."/>
            <person name="Makela M.R."/>
            <person name="Barry K."/>
            <person name="Chovatia M."/>
            <person name="Clum A."/>
            <person name="Daum C."/>
            <person name="Haridas S."/>
            <person name="He G."/>
            <person name="LaButti K."/>
            <person name="Lipzen A."/>
            <person name="Mondo S."/>
            <person name="Riley R."/>
            <person name="Salamov A."/>
            <person name="Simmons B.A."/>
            <person name="Magnuson J.K."/>
            <person name="Henrissat B."/>
            <person name="Mortensen U.H."/>
            <person name="Larsen T.O."/>
            <person name="Devries R.P."/>
            <person name="Grigoriev I.V."/>
            <person name="Machida M."/>
            <person name="Baker S.E."/>
            <person name="Andersen M.R."/>
        </authorList>
    </citation>
    <scope>NUCLEOTIDE SEQUENCE [LARGE SCALE GENOMIC DNA]</scope>
    <source>
        <strain evidence="2 3">CBS 117626</strain>
    </source>
</reference>
<protein>
    <submittedName>
        <fullName evidence="2">Uncharacterized protein</fullName>
    </submittedName>
</protein>
<evidence type="ECO:0000256" key="1">
    <source>
        <dbReference type="SAM" id="SignalP"/>
    </source>
</evidence>
<dbReference type="Proteomes" id="UP000326950">
    <property type="component" value="Unassembled WGS sequence"/>
</dbReference>
<evidence type="ECO:0000313" key="3">
    <source>
        <dbReference type="Proteomes" id="UP000326950"/>
    </source>
</evidence>
<organism evidence="2 3">
    <name type="scientific">Aspergillus tamarii</name>
    <dbReference type="NCBI Taxonomy" id="41984"/>
    <lineage>
        <taxon>Eukaryota</taxon>
        <taxon>Fungi</taxon>
        <taxon>Dikarya</taxon>
        <taxon>Ascomycota</taxon>
        <taxon>Pezizomycotina</taxon>
        <taxon>Eurotiomycetes</taxon>
        <taxon>Eurotiomycetidae</taxon>
        <taxon>Eurotiales</taxon>
        <taxon>Aspergillaceae</taxon>
        <taxon>Aspergillus</taxon>
        <taxon>Aspergillus subgen. Circumdati</taxon>
    </lineage>
</organism>
<sequence>MRLFSLLIASTAASFVSASFADEIAVVTVFSGHDPLYGRQDDYAFENKECVEANSKARDLPVMTIEVFAMAENRVKCTAYKNPKCHSDGPGDKYTFENKATFKRPFYLSSLKCVETDRGYDLL</sequence>
<dbReference type="EMBL" id="ML738625">
    <property type="protein sequence ID" value="KAE8162750.1"/>
    <property type="molecule type" value="Genomic_DNA"/>
</dbReference>
<accession>A0A5N6UWC4</accession>
<evidence type="ECO:0000313" key="2">
    <source>
        <dbReference type="EMBL" id="KAE8162750.1"/>
    </source>
</evidence>
<dbReference type="AlphaFoldDB" id="A0A5N6UWC4"/>
<name>A0A5N6UWC4_ASPTM</name>